<sequence>MSTQGPSKIRLRQQNITPSQVQALRGLELHYDISYQAIICITCGFALKTDDDRVGRHLKEKHGIPKKRRGKLNTLVNSLHLPDPDELPKRPDRSVQHPFLALQTGAECKHCVLRSTSHDILSRHLKKVHTQEINGRGTKGKRWLRDHIWDNLTFQSWKANDIQSSWIVVIKDDQQSLQKGPDRFLQAVPDTIKEFAEKLVSEEHGRLDEQPCTSNFDGTLGKKELLTNCMRRTRWDETLSQARRDMLVTLSEVPLTTGQPFWIGVHGGERICSPVKHERKLALIVQALDRLFDRCADTVLHTDVSMRRWLRGRFPDRHYKAPFELVM</sequence>
<dbReference type="AlphaFoldDB" id="A0A0J9VZX9"/>
<dbReference type="OrthoDB" id="5098412at2759"/>
<organism evidence="1 2">
    <name type="scientific">Fusarium oxysporum f. sp. lycopersici (strain 4287 / CBS 123668 / FGSC 9935 / NRRL 34936)</name>
    <name type="common">Fusarium vascular wilt of tomato</name>
    <dbReference type="NCBI Taxonomy" id="426428"/>
    <lineage>
        <taxon>Eukaryota</taxon>
        <taxon>Fungi</taxon>
        <taxon>Dikarya</taxon>
        <taxon>Ascomycota</taxon>
        <taxon>Pezizomycotina</taxon>
        <taxon>Sordariomycetes</taxon>
        <taxon>Hypocreomycetidae</taxon>
        <taxon>Hypocreales</taxon>
        <taxon>Nectriaceae</taxon>
        <taxon>Fusarium</taxon>
        <taxon>Fusarium oxysporum species complex</taxon>
    </lineage>
</organism>
<evidence type="ECO:0000313" key="2">
    <source>
        <dbReference type="Proteomes" id="UP000009097"/>
    </source>
</evidence>
<reference evidence="1" key="1">
    <citation type="submission" date="2007-04" db="EMBL/GenBank/DDBJ databases">
        <authorList>
            <consortium name="The Broad Institute Genome Sequencing Platform"/>
            <person name="Birren B."/>
            <person name="Lander E."/>
            <person name="Galagan J."/>
            <person name="Nusbaum C."/>
            <person name="Devon K."/>
            <person name="Ma L.-J."/>
            <person name="Jaffe D."/>
            <person name="Butler J."/>
            <person name="Alvarez P."/>
            <person name="Gnerre S."/>
            <person name="Grabherr M."/>
            <person name="Kleber M."/>
            <person name="Mauceli E."/>
            <person name="Brockman W."/>
            <person name="MacCallum I.A."/>
            <person name="Young S."/>
            <person name="LaButti K."/>
            <person name="DeCaprio D."/>
            <person name="Crawford M."/>
            <person name="Koehrsen M."/>
            <person name="Engels R."/>
            <person name="Montgomery P."/>
            <person name="Pearson M."/>
            <person name="Howarth C."/>
            <person name="Larson L."/>
            <person name="White J."/>
            <person name="O'Leary S."/>
            <person name="Kodira C."/>
            <person name="Zeng Q."/>
            <person name="Yandava C."/>
            <person name="Alvarado L."/>
            <person name="Kistler C."/>
            <person name="Shim W.-B."/>
            <person name="Kang S."/>
            <person name="Woloshuk C."/>
        </authorList>
    </citation>
    <scope>NUCLEOTIDE SEQUENCE</scope>
    <source>
        <strain evidence="1">4287</strain>
    </source>
</reference>
<accession>A0A0J9VZX9</accession>
<dbReference type="Pfam" id="PF12013">
    <property type="entry name" value="OrsD"/>
    <property type="match status" value="1"/>
</dbReference>
<protein>
    <submittedName>
        <fullName evidence="1">Uncharacterized protein</fullName>
    </submittedName>
</protein>
<reference evidence="1" key="2">
    <citation type="journal article" date="2010" name="Nature">
        <title>Comparative genomics reveals mobile pathogenicity chromosomes in Fusarium.</title>
        <authorList>
            <person name="Ma L.J."/>
            <person name="van der Does H.C."/>
            <person name="Borkovich K.A."/>
            <person name="Coleman J.J."/>
            <person name="Daboussi M.J."/>
            <person name="Di Pietro A."/>
            <person name="Dufresne M."/>
            <person name="Freitag M."/>
            <person name="Grabherr M."/>
            <person name="Henrissat B."/>
            <person name="Houterman P.M."/>
            <person name="Kang S."/>
            <person name="Shim W.B."/>
            <person name="Woloshuk C."/>
            <person name="Xie X."/>
            <person name="Xu J.R."/>
            <person name="Antoniw J."/>
            <person name="Baker S.E."/>
            <person name="Bluhm B.H."/>
            <person name="Breakspear A."/>
            <person name="Brown D.W."/>
            <person name="Butchko R.A."/>
            <person name="Chapman S."/>
            <person name="Coulson R."/>
            <person name="Coutinho P.M."/>
            <person name="Danchin E.G."/>
            <person name="Diener A."/>
            <person name="Gale L.R."/>
            <person name="Gardiner D.M."/>
            <person name="Goff S."/>
            <person name="Hammond-Kosack K.E."/>
            <person name="Hilburn K."/>
            <person name="Hua-Van A."/>
            <person name="Jonkers W."/>
            <person name="Kazan K."/>
            <person name="Kodira C.D."/>
            <person name="Koehrsen M."/>
            <person name="Kumar L."/>
            <person name="Lee Y.H."/>
            <person name="Li L."/>
            <person name="Manners J.M."/>
            <person name="Miranda-Saavedra D."/>
            <person name="Mukherjee M."/>
            <person name="Park G."/>
            <person name="Park J."/>
            <person name="Park S.Y."/>
            <person name="Proctor R.H."/>
            <person name="Regev A."/>
            <person name="Ruiz-Roldan M.C."/>
            <person name="Sain D."/>
            <person name="Sakthikumar S."/>
            <person name="Sykes S."/>
            <person name="Schwartz D.C."/>
            <person name="Turgeon B.G."/>
            <person name="Wapinski I."/>
            <person name="Yoder O."/>
            <person name="Young S."/>
            <person name="Zeng Q."/>
            <person name="Zhou S."/>
            <person name="Galagan J."/>
            <person name="Cuomo C.A."/>
            <person name="Kistler H.C."/>
            <person name="Rep M."/>
        </authorList>
    </citation>
    <scope>NUCLEOTIDE SEQUENCE [LARGE SCALE GENOMIC DNA]</scope>
    <source>
        <strain evidence="1">4287</strain>
    </source>
</reference>
<dbReference type="Proteomes" id="UP000009097">
    <property type="component" value="Unassembled WGS sequence"/>
</dbReference>
<gene>
    <name evidence="1" type="ORF">FOXG_21678</name>
</gene>
<dbReference type="EMBL" id="DS231719">
    <property type="protein sequence ID" value="KNB16474.1"/>
    <property type="molecule type" value="Genomic_DNA"/>
</dbReference>
<dbReference type="RefSeq" id="XP_018254519.1">
    <property type="nucleotide sequence ID" value="XM_018402025.1"/>
</dbReference>
<proteinExistence type="predicted"/>
<dbReference type="KEGG" id="fox:FOXG_21678"/>
<dbReference type="InterPro" id="IPR022698">
    <property type="entry name" value="OrsD"/>
</dbReference>
<evidence type="ECO:0000313" key="1">
    <source>
        <dbReference type="EMBL" id="KNB16474.1"/>
    </source>
</evidence>
<name>A0A0J9VZX9_FUSO4</name>
<dbReference type="VEuPathDB" id="FungiDB:FOXG_21678"/>
<dbReference type="GeneID" id="28962384"/>